<dbReference type="Proteomes" id="UP001178507">
    <property type="component" value="Unassembled WGS sequence"/>
</dbReference>
<feature type="region of interest" description="Disordered" evidence="1">
    <location>
        <begin position="277"/>
        <end position="536"/>
    </location>
</feature>
<feature type="compositionally biased region" description="Low complexity" evidence="1">
    <location>
        <begin position="473"/>
        <end position="486"/>
    </location>
</feature>
<feature type="compositionally biased region" description="Gly residues" evidence="1">
    <location>
        <begin position="340"/>
        <end position="355"/>
    </location>
</feature>
<feature type="compositionally biased region" description="Low complexity" evidence="1">
    <location>
        <begin position="426"/>
        <end position="437"/>
    </location>
</feature>
<feature type="compositionally biased region" description="Basic and acidic residues" evidence="1">
    <location>
        <begin position="304"/>
        <end position="324"/>
    </location>
</feature>
<evidence type="ECO:0000256" key="1">
    <source>
        <dbReference type="SAM" id="MobiDB-lite"/>
    </source>
</evidence>
<feature type="compositionally biased region" description="Low complexity" evidence="1">
    <location>
        <begin position="288"/>
        <end position="300"/>
    </location>
</feature>
<feature type="compositionally biased region" description="Polar residues" evidence="1">
    <location>
        <begin position="407"/>
        <end position="416"/>
    </location>
</feature>
<reference evidence="2" key="1">
    <citation type="submission" date="2023-08" db="EMBL/GenBank/DDBJ databases">
        <authorList>
            <person name="Chen Y."/>
            <person name="Shah S."/>
            <person name="Dougan E. K."/>
            <person name="Thang M."/>
            <person name="Chan C."/>
        </authorList>
    </citation>
    <scope>NUCLEOTIDE SEQUENCE</scope>
</reference>
<feature type="compositionally biased region" description="Polar residues" evidence="1">
    <location>
        <begin position="523"/>
        <end position="532"/>
    </location>
</feature>
<accession>A0AA36I4R1</accession>
<keyword evidence="3" id="KW-1185">Reference proteome</keyword>
<organism evidence="2 3">
    <name type="scientific">Effrenium voratum</name>
    <dbReference type="NCBI Taxonomy" id="2562239"/>
    <lineage>
        <taxon>Eukaryota</taxon>
        <taxon>Sar</taxon>
        <taxon>Alveolata</taxon>
        <taxon>Dinophyceae</taxon>
        <taxon>Suessiales</taxon>
        <taxon>Symbiodiniaceae</taxon>
        <taxon>Effrenium</taxon>
    </lineage>
</organism>
<name>A0AA36I4R1_9DINO</name>
<proteinExistence type="predicted"/>
<evidence type="ECO:0000313" key="3">
    <source>
        <dbReference type="Proteomes" id="UP001178507"/>
    </source>
</evidence>
<dbReference type="EMBL" id="CAUJNA010000699">
    <property type="protein sequence ID" value="CAJ1380291.1"/>
    <property type="molecule type" value="Genomic_DNA"/>
</dbReference>
<protein>
    <submittedName>
        <fullName evidence="2">Uncharacterized protein</fullName>
    </submittedName>
</protein>
<sequence>MLRVKMGCVFWMASTEFVKRTPAAPHGSTFGSSPIARGWSNSAFCQASGLRMKTLFTSAAIAACWGTATARLVHQADSIAATAGAPLDEEELQEAEKAEHEAEETVHAAEASLGETAVREIKPFSSTFAALLKEKGSMPYIKFEPDCVEHLQEVSKTLADAYGEIQVKQLLVGECRLENEFPNSVDAGFDEVQACLGFADKFATAIKKDKGFRALCKDFYEQASAGTTRTAGSQPSLAPHERSESGAKLGVGTKPWFRNFRDWWSDAYRAPHVTPLLVPKSRAGSGSGDTNTGGSDDSSGNRGGKSEGKSGDNSRGDSGSDKGSRGGNRGGNNGENSDGSRGGGSSSGGGNGSAGGSSESDTAATSSNIDSATVGSHDVKGASDDPSQQATSASSSDDGRDSSDPSETGSGTTDTANGKPLDPEAVADAAYEAALRAGKSPEEAAEVAAAAAAAAAAKNARAAGKSPAQVEKAASAAAYQAGQASGMSDEEAAAASKKAADSQRSDSKTSRTEAGQAVKSGASEATSRSSKGPSDAESKMFGFNDWLQWLWNLWPHWSTSKPGPGGRTETAPSKAPAELEGLQDADMDKLDAILRNQRLADDGVSPSAADRKVYVSTCSAHLKKVGEAIDASYSDMQAEEVLKSQCLLDKDFASRQESFARTKDCKLFAKLFMKARNQDLLGSEAAYEKLCVWYFDYVDQVLSESNPPREDGVSAFQLGTRRTMARLHSLRSAKMQRE</sequence>
<feature type="compositionally biased region" description="Low complexity" evidence="1">
    <location>
        <begin position="446"/>
        <end position="463"/>
    </location>
</feature>
<feature type="compositionally biased region" description="Polar residues" evidence="1">
    <location>
        <begin position="227"/>
        <end position="236"/>
    </location>
</feature>
<feature type="compositionally biased region" description="Basic and acidic residues" evidence="1">
    <location>
        <begin position="498"/>
        <end position="511"/>
    </location>
</feature>
<gene>
    <name evidence="2" type="ORF">EVOR1521_LOCUS8269</name>
</gene>
<evidence type="ECO:0000313" key="2">
    <source>
        <dbReference type="EMBL" id="CAJ1380291.1"/>
    </source>
</evidence>
<feature type="compositionally biased region" description="Low complexity" evidence="1">
    <location>
        <begin position="384"/>
        <end position="396"/>
    </location>
</feature>
<dbReference type="AlphaFoldDB" id="A0AA36I4R1"/>
<feature type="region of interest" description="Disordered" evidence="1">
    <location>
        <begin position="227"/>
        <end position="251"/>
    </location>
</feature>
<feature type="compositionally biased region" description="Polar residues" evidence="1">
    <location>
        <begin position="361"/>
        <end position="374"/>
    </location>
</feature>
<comment type="caution">
    <text evidence="2">The sequence shown here is derived from an EMBL/GenBank/DDBJ whole genome shotgun (WGS) entry which is preliminary data.</text>
</comment>